<dbReference type="Proteomes" id="UP000187404">
    <property type="component" value="Unassembled WGS sequence"/>
</dbReference>
<dbReference type="STRING" id="1261640.BHK98_04420"/>
<dbReference type="AlphaFoldDB" id="A0A1Q9JGL0"/>
<evidence type="ECO:0000313" key="2">
    <source>
        <dbReference type="Proteomes" id="UP000187404"/>
    </source>
</evidence>
<comment type="caution">
    <text evidence="1">The sequence shown here is derived from an EMBL/GenBank/DDBJ whole genome shotgun (WGS) entry which is preliminary data.</text>
</comment>
<accession>A0A1Q9JGL0</accession>
<organism evidence="1 2">
    <name type="scientific">Hornefia porci</name>
    <dbReference type="NCBI Taxonomy" id="2652292"/>
    <lineage>
        <taxon>Bacteria</taxon>
        <taxon>Bacillati</taxon>
        <taxon>Bacillota</taxon>
        <taxon>Clostridia</taxon>
        <taxon>Peptostreptococcales</taxon>
        <taxon>Anaerovoracaceae</taxon>
        <taxon>Hornefia</taxon>
    </lineage>
</organism>
<protein>
    <submittedName>
        <fullName evidence="1">Uncharacterized protein</fullName>
    </submittedName>
</protein>
<proteinExistence type="predicted"/>
<keyword evidence="2" id="KW-1185">Reference proteome</keyword>
<sequence>MKGDRESMTIFKRNRAENVRTKGGTAGSGRKQKLLAVMVLCIAAMMLVSGCGKPPTLGTTVKDYDGFKYLSDATLKPGSGDEEIQAFIPKGSNEYSSTNYVSSTAKGVSITLKTVNSSIVDNAGGAKEYIQKYGSISSPNLSAAVDEMNSVKKTKDENSAYATGFQVLKKYDNSYYSVCITEFLSKIEVEKKEYYVSGVVKVSSDSTGDDTDGLLEEMKAYYGMKMYWDKEKAKEEAAKYTKNPPEYTRQYVGGFVVQIPTGWAKDSAYSKSSGSANVAVFGPNGKATGADNLMVAYSMISGGTGDYSSSDFERQLKAYLNRAYSGVTVKTKAVDSPIDGGKAYQVKLTKGNVSLNGYLVFGKYSMIMVYNAGTGQMSSKTKERVENMFNTLQDYSAAKNSKSGSTTKTGGIISGNDAMSERWTL</sequence>
<dbReference type="EMBL" id="MJIE01000001">
    <property type="protein sequence ID" value="OLR55376.1"/>
    <property type="molecule type" value="Genomic_DNA"/>
</dbReference>
<evidence type="ECO:0000313" key="1">
    <source>
        <dbReference type="EMBL" id="OLR55376.1"/>
    </source>
</evidence>
<reference evidence="1 2" key="1">
    <citation type="journal article" date="2016" name="Appl. Environ. Microbiol.">
        <title>Function and Phylogeny of Bacterial Butyryl Coenzyme A:Acetate Transferases and Their Diversity in the Proximal Colon of Swine.</title>
        <authorList>
            <person name="Trachsel J."/>
            <person name="Bayles D.O."/>
            <person name="Looft T."/>
            <person name="Levine U.Y."/>
            <person name="Allen H.K."/>
        </authorList>
    </citation>
    <scope>NUCLEOTIDE SEQUENCE [LARGE SCALE GENOMIC DNA]</scope>
    <source>
        <strain evidence="1 2">68-3-10</strain>
    </source>
</reference>
<gene>
    <name evidence="1" type="ORF">BHK98_04420</name>
</gene>
<name>A0A1Q9JGL0_9FIRM</name>